<feature type="chain" id="PRO_5042581141" evidence="1">
    <location>
        <begin position="16"/>
        <end position="132"/>
    </location>
</feature>
<organism evidence="2 3">
    <name type="scientific">Echria macrotheca</name>
    <dbReference type="NCBI Taxonomy" id="438768"/>
    <lineage>
        <taxon>Eukaryota</taxon>
        <taxon>Fungi</taxon>
        <taxon>Dikarya</taxon>
        <taxon>Ascomycota</taxon>
        <taxon>Pezizomycotina</taxon>
        <taxon>Sordariomycetes</taxon>
        <taxon>Sordariomycetidae</taxon>
        <taxon>Sordariales</taxon>
        <taxon>Schizotheciaceae</taxon>
        <taxon>Echria</taxon>
    </lineage>
</organism>
<comment type="caution">
    <text evidence="2">The sequence shown here is derived from an EMBL/GenBank/DDBJ whole genome shotgun (WGS) entry which is preliminary data.</text>
</comment>
<proteinExistence type="predicted"/>
<evidence type="ECO:0000256" key="1">
    <source>
        <dbReference type="SAM" id="SignalP"/>
    </source>
</evidence>
<feature type="signal peptide" evidence="1">
    <location>
        <begin position="1"/>
        <end position="15"/>
    </location>
</feature>
<gene>
    <name evidence="2" type="ORF">QBC47DRAFT_311557</name>
</gene>
<evidence type="ECO:0000313" key="2">
    <source>
        <dbReference type="EMBL" id="KAK1749626.1"/>
    </source>
</evidence>
<dbReference type="EMBL" id="MU839854">
    <property type="protein sequence ID" value="KAK1749626.1"/>
    <property type="molecule type" value="Genomic_DNA"/>
</dbReference>
<keyword evidence="3" id="KW-1185">Reference proteome</keyword>
<dbReference type="Proteomes" id="UP001239445">
    <property type="component" value="Unassembled WGS sequence"/>
</dbReference>
<dbReference type="AlphaFoldDB" id="A0AAJ0B0W6"/>
<protein>
    <submittedName>
        <fullName evidence="2">Uncharacterized protein</fullName>
    </submittedName>
</protein>
<reference evidence="2" key="1">
    <citation type="submission" date="2023-06" db="EMBL/GenBank/DDBJ databases">
        <title>Genome-scale phylogeny and comparative genomics of the fungal order Sordariales.</title>
        <authorList>
            <consortium name="Lawrence Berkeley National Laboratory"/>
            <person name="Hensen N."/>
            <person name="Bonometti L."/>
            <person name="Westerberg I."/>
            <person name="Brannstrom I.O."/>
            <person name="Guillou S."/>
            <person name="Cros-Aarteil S."/>
            <person name="Calhoun S."/>
            <person name="Haridas S."/>
            <person name="Kuo A."/>
            <person name="Mondo S."/>
            <person name="Pangilinan J."/>
            <person name="Riley R."/>
            <person name="Labutti K."/>
            <person name="Andreopoulos B."/>
            <person name="Lipzen A."/>
            <person name="Chen C."/>
            <person name="Yanf M."/>
            <person name="Daum C."/>
            <person name="Ng V."/>
            <person name="Clum A."/>
            <person name="Steindorff A."/>
            <person name="Ohm R."/>
            <person name="Martin F."/>
            <person name="Silar P."/>
            <person name="Natvig D."/>
            <person name="Lalanne C."/>
            <person name="Gautier V."/>
            <person name="Ament-Velasquez S.L."/>
            <person name="Kruys A."/>
            <person name="Hutchinson M.I."/>
            <person name="Powell A.J."/>
            <person name="Barry K."/>
            <person name="Miller A.N."/>
            <person name="Grigoriev I.V."/>
            <person name="Debuchy R."/>
            <person name="Gladieux P."/>
            <person name="Thoren M.H."/>
            <person name="Johannesson H."/>
        </authorList>
    </citation>
    <scope>NUCLEOTIDE SEQUENCE</scope>
    <source>
        <strain evidence="2">PSN4</strain>
    </source>
</reference>
<accession>A0AAJ0B0W6</accession>
<evidence type="ECO:0000313" key="3">
    <source>
        <dbReference type="Proteomes" id="UP001239445"/>
    </source>
</evidence>
<sequence length="132" mass="14347">MLASALFLTLIGATAVITKTTTPAVPTPSYVFRGGIAGIQCKDPEQNCYDDLRDNCEPQNSGPDFGGICFGPKDIVTCGGIAGKRCSAGTRCYDLFRLRLRFQQGRCRLHRFLRLGRRKLDGLGAWASGMAQ</sequence>
<name>A0AAJ0B0W6_9PEZI</name>
<keyword evidence="1" id="KW-0732">Signal</keyword>